<protein>
    <submittedName>
        <fullName evidence="1">Methyltransferase family protein</fullName>
    </submittedName>
</protein>
<evidence type="ECO:0000313" key="1">
    <source>
        <dbReference type="EMBL" id="TCK26011.1"/>
    </source>
</evidence>
<dbReference type="Gene3D" id="3.40.50.150">
    <property type="entry name" value="Vaccinia Virus protein VP39"/>
    <property type="match status" value="1"/>
</dbReference>
<gene>
    <name evidence="1" type="ORF">EV378_1838</name>
</gene>
<dbReference type="Pfam" id="PF13578">
    <property type="entry name" value="Methyltransf_24"/>
    <property type="match status" value="1"/>
</dbReference>
<name>A0A4R1HX08_PSEEN</name>
<sequence length="232" mass="26167">MIATGELEFVSGLYRTYASELGAVVDQQRAFLAANRETVTPQLDDLEAEITYLLLREYKPAHVVEIGTFYGWSTTWILSALRDNGSGHLDSFDMVDHVRSTVPSELAGDRWTFHQGDVREKLDEMPAGTDYLFVDADHGRKFGRWYLANLFPRMASGIPVSVHDVYHLRFARPFTEGSEVVRWLADRSVPHFSVARTNSPSAFRAVNELRAELGLTGARGSTKNPMIWFNLP</sequence>
<accession>A0A4R1HX08</accession>
<keyword evidence="2" id="KW-1185">Reference proteome</keyword>
<proteinExistence type="predicted"/>
<comment type="caution">
    <text evidence="1">The sequence shown here is derived from an EMBL/GenBank/DDBJ whole genome shotgun (WGS) entry which is preliminary data.</text>
</comment>
<organism evidence="1 2">
    <name type="scientific">Pseudonocardia endophytica</name>
    <dbReference type="NCBI Taxonomy" id="401976"/>
    <lineage>
        <taxon>Bacteria</taxon>
        <taxon>Bacillati</taxon>
        <taxon>Actinomycetota</taxon>
        <taxon>Actinomycetes</taxon>
        <taxon>Pseudonocardiales</taxon>
        <taxon>Pseudonocardiaceae</taxon>
        <taxon>Pseudonocardia</taxon>
    </lineage>
</organism>
<evidence type="ECO:0000313" key="2">
    <source>
        <dbReference type="Proteomes" id="UP000295560"/>
    </source>
</evidence>
<dbReference type="GO" id="GO:0032259">
    <property type="term" value="P:methylation"/>
    <property type="evidence" value="ECO:0007669"/>
    <property type="project" value="UniProtKB-KW"/>
</dbReference>
<keyword evidence="1" id="KW-0489">Methyltransferase</keyword>
<dbReference type="SUPFAM" id="SSF53335">
    <property type="entry name" value="S-adenosyl-L-methionine-dependent methyltransferases"/>
    <property type="match status" value="1"/>
</dbReference>
<dbReference type="EMBL" id="SMFZ01000001">
    <property type="protein sequence ID" value="TCK26011.1"/>
    <property type="molecule type" value="Genomic_DNA"/>
</dbReference>
<dbReference type="RefSeq" id="WP_243653360.1">
    <property type="nucleotide sequence ID" value="NZ_SMFZ01000001.1"/>
</dbReference>
<dbReference type="AlphaFoldDB" id="A0A4R1HX08"/>
<dbReference type="InterPro" id="IPR029063">
    <property type="entry name" value="SAM-dependent_MTases_sf"/>
</dbReference>
<reference evidence="1 2" key="1">
    <citation type="submission" date="2019-03" db="EMBL/GenBank/DDBJ databases">
        <title>Sequencing the genomes of 1000 actinobacteria strains.</title>
        <authorList>
            <person name="Klenk H.-P."/>
        </authorList>
    </citation>
    <scope>NUCLEOTIDE SEQUENCE [LARGE SCALE GENOMIC DNA]</scope>
    <source>
        <strain evidence="1 2">DSM 44969</strain>
    </source>
</reference>
<keyword evidence="1" id="KW-0808">Transferase</keyword>
<dbReference type="Proteomes" id="UP000295560">
    <property type="component" value="Unassembled WGS sequence"/>
</dbReference>
<dbReference type="GO" id="GO:0008168">
    <property type="term" value="F:methyltransferase activity"/>
    <property type="evidence" value="ECO:0007669"/>
    <property type="project" value="UniProtKB-KW"/>
</dbReference>